<evidence type="ECO:0000256" key="4">
    <source>
        <dbReference type="ARBA" id="ARBA00022801"/>
    </source>
</evidence>
<dbReference type="PROSITE" id="PS00028">
    <property type="entry name" value="ZINC_FINGER_C2H2_1"/>
    <property type="match status" value="1"/>
</dbReference>
<evidence type="ECO:0000256" key="1">
    <source>
        <dbReference type="ARBA" id="ARBA00004123"/>
    </source>
</evidence>
<dbReference type="PROSITE" id="PS50157">
    <property type="entry name" value="ZINC_FINGER_C2H2_2"/>
    <property type="match status" value="1"/>
</dbReference>
<dbReference type="Gene3D" id="3.30.160.60">
    <property type="entry name" value="Classic Zinc Finger"/>
    <property type="match status" value="1"/>
</dbReference>
<dbReference type="InterPro" id="IPR012337">
    <property type="entry name" value="RNaseH-like_sf"/>
</dbReference>
<feature type="compositionally biased region" description="Polar residues" evidence="8">
    <location>
        <begin position="186"/>
        <end position="195"/>
    </location>
</feature>
<dbReference type="SUPFAM" id="SSF57667">
    <property type="entry name" value="beta-beta-alpha zinc fingers"/>
    <property type="match status" value="1"/>
</dbReference>
<dbReference type="CDD" id="cd06137">
    <property type="entry name" value="DEDDh_RNase"/>
    <property type="match status" value="1"/>
</dbReference>
<keyword evidence="4" id="KW-0378">Hydrolase</keyword>
<keyword evidence="3" id="KW-0540">Nuclease</keyword>
<dbReference type="InterPro" id="IPR047021">
    <property type="entry name" value="REXO1/3/4-like"/>
</dbReference>
<keyword evidence="7" id="KW-0862">Zinc</keyword>
<dbReference type="GO" id="GO:0003676">
    <property type="term" value="F:nucleic acid binding"/>
    <property type="evidence" value="ECO:0007669"/>
    <property type="project" value="InterPro"/>
</dbReference>
<evidence type="ECO:0000256" key="2">
    <source>
        <dbReference type="ARBA" id="ARBA00006357"/>
    </source>
</evidence>
<feature type="domain" description="C2H2-type" evidence="9">
    <location>
        <begin position="2"/>
        <end position="29"/>
    </location>
</feature>
<dbReference type="SMART" id="SM00355">
    <property type="entry name" value="ZnF_C2H2"/>
    <property type="match status" value="3"/>
</dbReference>
<name>A0A6A6J3G6_9PLEO</name>
<evidence type="ECO:0000259" key="9">
    <source>
        <dbReference type="PROSITE" id="PS50157"/>
    </source>
</evidence>
<evidence type="ECO:0000313" key="10">
    <source>
        <dbReference type="EMBL" id="KAF2257176.1"/>
    </source>
</evidence>
<organism evidence="10 11">
    <name type="scientific">Trematosphaeria pertusa</name>
    <dbReference type="NCBI Taxonomy" id="390896"/>
    <lineage>
        <taxon>Eukaryota</taxon>
        <taxon>Fungi</taxon>
        <taxon>Dikarya</taxon>
        <taxon>Ascomycota</taxon>
        <taxon>Pezizomycotina</taxon>
        <taxon>Dothideomycetes</taxon>
        <taxon>Pleosporomycetidae</taxon>
        <taxon>Pleosporales</taxon>
        <taxon>Massarineae</taxon>
        <taxon>Trematosphaeriaceae</taxon>
        <taxon>Trematosphaeria</taxon>
    </lineage>
</organism>
<reference evidence="10" key="1">
    <citation type="journal article" date="2020" name="Stud. Mycol.">
        <title>101 Dothideomycetes genomes: a test case for predicting lifestyles and emergence of pathogens.</title>
        <authorList>
            <person name="Haridas S."/>
            <person name="Albert R."/>
            <person name="Binder M."/>
            <person name="Bloem J."/>
            <person name="Labutti K."/>
            <person name="Salamov A."/>
            <person name="Andreopoulos B."/>
            <person name="Baker S."/>
            <person name="Barry K."/>
            <person name="Bills G."/>
            <person name="Bluhm B."/>
            <person name="Cannon C."/>
            <person name="Castanera R."/>
            <person name="Culley D."/>
            <person name="Daum C."/>
            <person name="Ezra D."/>
            <person name="Gonzalez J."/>
            <person name="Henrissat B."/>
            <person name="Kuo A."/>
            <person name="Liang C."/>
            <person name="Lipzen A."/>
            <person name="Lutzoni F."/>
            <person name="Magnuson J."/>
            <person name="Mondo S."/>
            <person name="Nolan M."/>
            <person name="Ohm R."/>
            <person name="Pangilinan J."/>
            <person name="Park H.-J."/>
            <person name="Ramirez L."/>
            <person name="Alfaro M."/>
            <person name="Sun H."/>
            <person name="Tritt A."/>
            <person name="Yoshinaga Y."/>
            <person name="Zwiers L.-H."/>
            <person name="Turgeon B."/>
            <person name="Goodwin S."/>
            <person name="Spatafora J."/>
            <person name="Crous P."/>
            <person name="Grigoriev I."/>
        </authorList>
    </citation>
    <scope>NUCLEOTIDE SEQUENCE</scope>
    <source>
        <strain evidence="10">CBS 122368</strain>
    </source>
</reference>
<dbReference type="AlphaFoldDB" id="A0A6A6J3G6"/>
<evidence type="ECO:0000256" key="3">
    <source>
        <dbReference type="ARBA" id="ARBA00022722"/>
    </source>
</evidence>
<dbReference type="GO" id="GO:0005634">
    <property type="term" value="C:nucleus"/>
    <property type="evidence" value="ECO:0007669"/>
    <property type="project" value="UniProtKB-SubCell"/>
</dbReference>
<evidence type="ECO:0000313" key="11">
    <source>
        <dbReference type="Proteomes" id="UP000800094"/>
    </source>
</evidence>
<evidence type="ECO:0000256" key="5">
    <source>
        <dbReference type="ARBA" id="ARBA00022839"/>
    </source>
</evidence>
<dbReference type="GeneID" id="54576369"/>
<dbReference type="OrthoDB" id="16516at2759"/>
<keyword evidence="11" id="KW-1185">Reference proteome</keyword>
<dbReference type="InterPro" id="IPR036236">
    <property type="entry name" value="Znf_C2H2_sf"/>
</dbReference>
<dbReference type="GO" id="GO:0004527">
    <property type="term" value="F:exonuclease activity"/>
    <property type="evidence" value="ECO:0007669"/>
    <property type="project" value="UniProtKB-KW"/>
</dbReference>
<dbReference type="GO" id="GO:0008270">
    <property type="term" value="F:zinc ion binding"/>
    <property type="evidence" value="ECO:0007669"/>
    <property type="project" value="UniProtKB-KW"/>
</dbReference>
<keyword evidence="7" id="KW-0863">Zinc-finger</keyword>
<comment type="similarity">
    <text evidence="2">Belongs to the REXO1/REXO3 family.</text>
</comment>
<dbReference type="PANTHER" id="PTHR12801:SF115">
    <property type="entry name" value="FI18136P1-RELATED"/>
    <property type="match status" value="1"/>
</dbReference>
<dbReference type="InterPro" id="IPR036397">
    <property type="entry name" value="RNaseH_sf"/>
</dbReference>
<keyword evidence="7" id="KW-0479">Metal-binding</keyword>
<comment type="subcellular location">
    <subcellularLocation>
        <location evidence="1">Nucleus</location>
    </subcellularLocation>
</comment>
<feature type="region of interest" description="Disordered" evidence="8">
    <location>
        <begin position="79"/>
        <end position="121"/>
    </location>
</feature>
<evidence type="ECO:0000256" key="8">
    <source>
        <dbReference type="SAM" id="MobiDB-lite"/>
    </source>
</evidence>
<gene>
    <name evidence="10" type="ORF">BU26DRAFT_413874</name>
</gene>
<keyword evidence="5" id="KW-0269">Exonuclease</keyword>
<evidence type="ECO:0000256" key="6">
    <source>
        <dbReference type="ARBA" id="ARBA00023242"/>
    </source>
</evidence>
<dbReference type="SUPFAM" id="SSF53098">
    <property type="entry name" value="Ribonuclease H-like"/>
    <property type="match status" value="1"/>
</dbReference>
<accession>A0A6A6J3G6</accession>
<dbReference type="Proteomes" id="UP000800094">
    <property type="component" value="Unassembled WGS sequence"/>
</dbReference>
<sequence length="541" mass="59059">MYHCAICSRSFAAKFDLQQHMQHHPDAEPAQVFCETCNWPFDDSLALETHKIQNQHGAPLFPCENCSRSFQTQAGYNKHRQFPSPCSDAFRKKTPPQGHPAGGLRVGPNQSGRPSGYVDLDAAPAQQPSELPYDTSPPPTDITGVFCHGCENSFESEAQFGRHLLWCPATQAAQSQAGSAHDHNMSEPSTTTPTTAVKLPGSLAEASRPIQRQPAEGMFSRLHNAPAAPPLRREAASSVNAPSSIGGPAEIAQANFICGKILRLLIQSDISIQDDGKMICGGTAWTRIGVAKQPEVIGMFDNLCHLPKKLQGEYLPPPKAFRSEYQAKYPVSDFEPSPEQLPSKPGLGVVAISCSKIVLADGRLEVVKIAAIDVISCRILMNHLVCTDPKASVKDWRTSITGVASFQDIEATRQAGYKVLKGWQAARAALWKFVDKETIIVGYNLRSDLDALRMIHGRAVDVAKSVEKAANGPLSKQQLSLESLCRDYPEVHLKADPVYGCDCLQNAFAARELGLWIIKNGDNLVKRAKQKSLDYQRVMAA</sequence>
<dbReference type="RefSeq" id="XP_033692180.1">
    <property type="nucleotide sequence ID" value="XM_033823039.1"/>
</dbReference>
<feature type="region of interest" description="Disordered" evidence="8">
    <location>
        <begin position="177"/>
        <end position="197"/>
    </location>
</feature>
<evidence type="ECO:0000256" key="7">
    <source>
        <dbReference type="PROSITE-ProRule" id="PRU00042"/>
    </source>
</evidence>
<dbReference type="InterPro" id="IPR013087">
    <property type="entry name" value="Znf_C2H2_type"/>
</dbReference>
<keyword evidence="6" id="KW-0539">Nucleus</keyword>
<dbReference type="EMBL" id="ML987189">
    <property type="protein sequence ID" value="KAF2257176.1"/>
    <property type="molecule type" value="Genomic_DNA"/>
</dbReference>
<proteinExistence type="inferred from homology"/>
<protein>
    <recommendedName>
        <fullName evidence="9">C2H2-type domain-containing protein</fullName>
    </recommendedName>
</protein>
<dbReference type="PANTHER" id="PTHR12801">
    <property type="entry name" value="RNA EXONUCLEASE REXO1 / RECO3 FAMILY MEMBER-RELATED"/>
    <property type="match status" value="1"/>
</dbReference>
<dbReference type="Gene3D" id="3.30.420.10">
    <property type="entry name" value="Ribonuclease H-like superfamily/Ribonuclease H"/>
    <property type="match status" value="1"/>
</dbReference>